<evidence type="ECO:0000313" key="3">
    <source>
        <dbReference type="Proteomes" id="UP001314200"/>
    </source>
</evidence>
<keyword evidence="1" id="KW-0472">Membrane</keyword>
<evidence type="ECO:0000313" key="2">
    <source>
        <dbReference type="EMBL" id="CAK1255197.1"/>
    </source>
</evidence>
<proteinExistence type="predicted"/>
<reference evidence="2 3" key="1">
    <citation type="submission" date="2023-10" db="EMBL/GenBank/DDBJ databases">
        <authorList>
            <person name="Botero Cardona J."/>
        </authorList>
    </citation>
    <scope>NUCLEOTIDE SEQUENCE [LARGE SCALE GENOMIC DNA]</scope>
    <source>
        <strain evidence="2 3">R-82641</strain>
    </source>
</reference>
<accession>A0ABM9N2L8</accession>
<feature type="transmembrane region" description="Helical" evidence="1">
    <location>
        <begin position="7"/>
        <end position="33"/>
    </location>
</feature>
<gene>
    <name evidence="2" type="ORF">R82641_BJNNKPBH_01610</name>
</gene>
<dbReference type="Proteomes" id="UP001314200">
    <property type="component" value="Unassembled WGS sequence"/>
</dbReference>
<keyword evidence="1" id="KW-1133">Transmembrane helix</keyword>
<protein>
    <submittedName>
        <fullName evidence="2">Uncharacterized protein</fullName>
    </submittedName>
</protein>
<name>A0ABM9N2L8_9LACO</name>
<keyword evidence="3" id="KW-1185">Reference proteome</keyword>
<evidence type="ECO:0000256" key="1">
    <source>
        <dbReference type="SAM" id="Phobius"/>
    </source>
</evidence>
<sequence>MISTIEIYLLVLFATVLTVLAGSILWAFIYLMFKYFREFKFGGNDE</sequence>
<comment type="caution">
    <text evidence="2">The sequence shown here is derived from an EMBL/GenBank/DDBJ whole genome shotgun (WGS) entry which is preliminary data.</text>
</comment>
<keyword evidence="1" id="KW-0812">Transmembrane</keyword>
<organism evidence="2 3">
    <name type="scientific">Fructobacillus cardui</name>
    <dbReference type="NCBI Taxonomy" id="2893170"/>
    <lineage>
        <taxon>Bacteria</taxon>
        <taxon>Bacillati</taxon>
        <taxon>Bacillota</taxon>
        <taxon>Bacilli</taxon>
        <taxon>Lactobacillales</taxon>
        <taxon>Lactobacillaceae</taxon>
        <taxon>Fructobacillus</taxon>
    </lineage>
</organism>
<dbReference type="EMBL" id="CAUZLY010000032">
    <property type="protein sequence ID" value="CAK1255197.1"/>
    <property type="molecule type" value="Genomic_DNA"/>
</dbReference>